<organism evidence="1">
    <name type="scientific">Siphoviridae sp. ctuHg3</name>
    <dbReference type="NCBI Taxonomy" id="2823608"/>
    <lineage>
        <taxon>Viruses</taxon>
        <taxon>Duplodnaviria</taxon>
        <taxon>Heunggongvirae</taxon>
        <taxon>Uroviricota</taxon>
        <taxon>Caudoviricetes</taxon>
    </lineage>
</organism>
<protein>
    <submittedName>
        <fullName evidence="1">Uncharacterized protein</fullName>
    </submittedName>
</protein>
<dbReference type="EMBL" id="BK014675">
    <property type="protein sequence ID" value="DAD67340.1"/>
    <property type="molecule type" value="Genomic_DNA"/>
</dbReference>
<accession>A0A8S5LBG0</accession>
<evidence type="ECO:0000313" key="1">
    <source>
        <dbReference type="EMBL" id="DAD67340.1"/>
    </source>
</evidence>
<sequence>MVTQEKDVFKSIKLPASNGRSKQFNLNYFSFGIGRRS</sequence>
<name>A0A8S5LBG0_9CAUD</name>
<reference evidence="1" key="1">
    <citation type="journal article" date="2021" name="Proc. Natl. Acad. Sci. U.S.A.">
        <title>A Catalog of Tens of Thousands of Viruses from Human Metagenomes Reveals Hidden Associations with Chronic Diseases.</title>
        <authorList>
            <person name="Tisza M.J."/>
            <person name="Buck C.B."/>
        </authorList>
    </citation>
    <scope>NUCLEOTIDE SEQUENCE</scope>
    <source>
        <strain evidence="1">CtuHg3</strain>
    </source>
</reference>
<proteinExistence type="predicted"/>